<accession>A0A316M1U5</accession>
<dbReference type="GO" id="GO:0006508">
    <property type="term" value="P:proteolysis"/>
    <property type="evidence" value="ECO:0007669"/>
    <property type="project" value="UniProtKB-KW"/>
</dbReference>
<dbReference type="Proteomes" id="UP000246114">
    <property type="component" value="Unassembled WGS sequence"/>
</dbReference>
<dbReference type="GO" id="GO:0004252">
    <property type="term" value="F:serine-type endopeptidase activity"/>
    <property type="evidence" value="ECO:0007669"/>
    <property type="project" value="UniProtKB-UniRule"/>
</dbReference>
<evidence type="ECO:0000256" key="4">
    <source>
        <dbReference type="ARBA" id="ARBA00022825"/>
    </source>
</evidence>
<keyword evidence="2 5" id="KW-0645">Protease</keyword>
<evidence type="ECO:0000256" key="5">
    <source>
        <dbReference type="PROSITE-ProRule" id="PRU01240"/>
    </source>
</evidence>
<feature type="active site" description="Charge relay system" evidence="5">
    <location>
        <position position="124"/>
    </location>
</feature>
<evidence type="ECO:0000256" key="2">
    <source>
        <dbReference type="ARBA" id="ARBA00022670"/>
    </source>
</evidence>
<dbReference type="Pfam" id="PF00082">
    <property type="entry name" value="Peptidase_S8"/>
    <property type="match status" value="1"/>
</dbReference>
<dbReference type="SUPFAM" id="SSF52743">
    <property type="entry name" value="Subtilisin-like"/>
    <property type="match status" value="1"/>
</dbReference>
<feature type="active site" description="Charge relay system" evidence="5">
    <location>
        <position position="350"/>
    </location>
</feature>
<dbReference type="PRINTS" id="PR00723">
    <property type="entry name" value="SUBTILISIN"/>
</dbReference>
<dbReference type="EMBL" id="QAMZ01000051">
    <property type="protein sequence ID" value="PWL52174.1"/>
    <property type="molecule type" value="Genomic_DNA"/>
</dbReference>
<reference evidence="7 8" key="1">
    <citation type="submission" date="2018-03" db="EMBL/GenBank/DDBJ databases">
        <title>The uncultured portion of the human microbiome is neutrally assembled.</title>
        <authorList>
            <person name="Jeraldo P."/>
            <person name="Boardman L."/>
            <person name="White B.A."/>
            <person name="Nelson H."/>
            <person name="Goldenfeld N."/>
            <person name="Chia N."/>
        </authorList>
    </citation>
    <scope>NUCLEOTIDE SEQUENCE [LARGE SCALE GENOMIC DNA]</scope>
    <source>
        <strain evidence="7">CIM:MAG 903</strain>
    </source>
</reference>
<dbReference type="InterPro" id="IPR015500">
    <property type="entry name" value="Peptidase_S8_subtilisin-rel"/>
</dbReference>
<proteinExistence type="inferred from homology"/>
<evidence type="ECO:0000259" key="6">
    <source>
        <dbReference type="Pfam" id="PF00082"/>
    </source>
</evidence>
<protein>
    <submittedName>
        <fullName evidence="7">Peptidase</fullName>
    </submittedName>
</protein>
<dbReference type="RefSeq" id="WP_346905802.1">
    <property type="nucleotide sequence ID" value="NZ_JAXEPO010000099.1"/>
</dbReference>
<evidence type="ECO:0000256" key="1">
    <source>
        <dbReference type="ARBA" id="ARBA00011073"/>
    </source>
</evidence>
<gene>
    <name evidence="7" type="ORF">DBY38_11400</name>
</gene>
<keyword evidence="3 5" id="KW-0378">Hydrolase</keyword>
<dbReference type="InterPro" id="IPR050131">
    <property type="entry name" value="Peptidase_S8_subtilisin-like"/>
</dbReference>
<dbReference type="InterPro" id="IPR000209">
    <property type="entry name" value="Peptidase_S8/S53_dom"/>
</dbReference>
<dbReference type="Gene3D" id="3.40.50.200">
    <property type="entry name" value="Peptidase S8/S53 domain"/>
    <property type="match status" value="1"/>
</dbReference>
<organism evidence="7 8">
    <name type="scientific">Clostridium cadaveris</name>
    <dbReference type="NCBI Taxonomy" id="1529"/>
    <lineage>
        <taxon>Bacteria</taxon>
        <taxon>Bacillati</taxon>
        <taxon>Bacillota</taxon>
        <taxon>Clostridia</taxon>
        <taxon>Eubacteriales</taxon>
        <taxon>Clostridiaceae</taxon>
        <taxon>Clostridium</taxon>
    </lineage>
</organism>
<evidence type="ECO:0000256" key="3">
    <source>
        <dbReference type="ARBA" id="ARBA00022801"/>
    </source>
</evidence>
<dbReference type="InterPro" id="IPR023827">
    <property type="entry name" value="Peptidase_S8_Asp-AS"/>
</dbReference>
<sequence length="405" mass="44860">MFSFKNKLHEELKRSMDKRTLKTFRVLIKYKDLEKNIVSKIISYKGTVYSSIYSLKIISASLTAHSIERLIEYPEVQYISLDNFCFLCGKRHELRGINLRSANRTYLNPKYGITGAGIGIGIIDTGVYPHSDLINPNRINLFFDIINKFNYPYDDSGHGSCISGIICGSGISSKDSIFKGVAPQSHLCVYKAFGSNGRGYVSDVLYSLSKLIEDSESYNIRVLCLPFELLITNTFIDDLFEKLFDMAQEKNIIPVVPAGSNESTEGTLMGIASCKNVITVGGINTFNGGYQRYKYSSAGPVQKVDKPDISAACTNIISLNTVKTFIPERNGIKLYPPHLEEPYAVYSGTSTACAFISGVCALILENNPKLAFKDVNSLLKVCSRDINLPKEIQGAGLPDLNMIFS</sequence>
<comment type="similarity">
    <text evidence="1 5">Belongs to the peptidase S8 family.</text>
</comment>
<dbReference type="PANTHER" id="PTHR43806">
    <property type="entry name" value="PEPTIDASE S8"/>
    <property type="match status" value="1"/>
</dbReference>
<comment type="caution">
    <text evidence="7">The sequence shown here is derived from an EMBL/GenBank/DDBJ whole genome shotgun (WGS) entry which is preliminary data.</text>
</comment>
<dbReference type="AlphaFoldDB" id="A0A316M1U5"/>
<evidence type="ECO:0000313" key="7">
    <source>
        <dbReference type="EMBL" id="PWL52174.1"/>
    </source>
</evidence>
<keyword evidence="4 5" id="KW-0720">Serine protease</keyword>
<dbReference type="PROSITE" id="PS00136">
    <property type="entry name" value="SUBTILASE_ASP"/>
    <property type="match status" value="1"/>
</dbReference>
<feature type="active site" description="Charge relay system" evidence="5">
    <location>
        <position position="158"/>
    </location>
</feature>
<feature type="domain" description="Peptidase S8/S53" evidence="6">
    <location>
        <begin position="115"/>
        <end position="396"/>
    </location>
</feature>
<dbReference type="PROSITE" id="PS00137">
    <property type="entry name" value="SUBTILASE_HIS"/>
    <property type="match status" value="1"/>
</dbReference>
<dbReference type="PROSITE" id="PS51892">
    <property type="entry name" value="SUBTILASE"/>
    <property type="match status" value="1"/>
</dbReference>
<dbReference type="InterPro" id="IPR022398">
    <property type="entry name" value="Peptidase_S8_His-AS"/>
</dbReference>
<evidence type="ECO:0000313" key="8">
    <source>
        <dbReference type="Proteomes" id="UP000246114"/>
    </source>
</evidence>
<name>A0A316M1U5_9CLOT</name>
<dbReference type="PANTHER" id="PTHR43806:SF11">
    <property type="entry name" value="CEREVISIN-RELATED"/>
    <property type="match status" value="1"/>
</dbReference>
<dbReference type="InterPro" id="IPR036852">
    <property type="entry name" value="Peptidase_S8/S53_dom_sf"/>
</dbReference>